<protein>
    <recommendedName>
        <fullName evidence="1">DUF6924 domain-containing protein</fullName>
    </recommendedName>
</protein>
<evidence type="ECO:0000259" key="1">
    <source>
        <dbReference type="Pfam" id="PF21962"/>
    </source>
</evidence>
<accession>A0A8H6YXS6</accession>
<dbReference type="Pfam" id="PF21962">
    <property type="entry name" value="DUF6924"/>
    <property type="match status" value="1"/>
</dbReference>
<dbReference type="AlphaFoldDB" id="A0A8H6YXS6"/>
<dbReference type="Proteomes" id="UP000623467">
    <property type="component" value="Unassembled WGS sequence"/>
</dbReference>
<keyword evidence="3" id="KW-1185">Reference proteome</keyword>
<dbReference type="OrthoDB" id="2999570at2759"/>
<evidence type="ECO:0000313" key="3">
    <source>
        <dbReference type="Proteomes" id="UP000623467"/>
    </source>
</evidence>
<feature type="domain" description="DUF6924" evidence="1">
    <location>
        <begin position="49"/>
        <end position="144"/>
    </location>
</feature>
<dbReference type="InterPro" id="IPR053832">
    <property type="entry name" value="DUF6924"/>
</dbReference>
<sequence>MSRPVPLYTTSSEVSDGLIEELQATFHSAPSSPPPGLIQHVPNSDWAIGSSPTDILKRHRQDHIREFAAKPLVILDDQTVRDKTVLLVEPRLGEDGAPLQPIDARSLRFEPSTVSVTAMNLKISNQSIEELEYHVDQDGIWREFRKIDS</sequence>
<organism evidence="2 3">
    <name type="scientific">Mycena sanguinolenta</name>
    <dbReference type="NCBI Taxonomy" id="230812"/>
    <lineage>
        <taxon>Eukaryota</taxon>
        <taxon>Fungi</taxon>
        <taxon>Dikarya</taxon>
        <taxon>Basidiomycota</taxon>
        <taxon>Agaricomycotina</taxon>
        <taxon>Agaricomycetes</taxon>
        <taxon>Agaricomycetidae</taxon>
        <taxon>Agaricales</taxon>
        <taxon>Marasmiineae</taxon>
        <taxon>Mycenaceae</taxon>
        <taxon>Mycena</taxon>
    </lineage>
</organism>
<gene>
    <name evidence="2" type="ORF">MSAN_00977100</name>
</gene>
<dbReference type="EMBL" id="JACAZH010000006">
    <property type="protein sequence ID" value="KAF7367172.1"/>
    <property type="molecule type" value="Genomic_DNA"/>
</dbReference>
<evidence type="ECO:0000313" key="2">
    <source>
        <dbReference type="EMBL" id="KAF7367172.1"/>
    </source>
</evidence>
<comment type="caution">
    <text evidence="2">The sequence shown here is derived from an EMBL/GenBank/DDBJ whole genome shotgun (WGS) entry which is preliminary data.</text>
</comment>
<proteinExistence type="predicted"/>
<reference evidence="2" key="1">
    <citation type="submission" date="2020-05" db="EMBL/GenBank/DDBJ databases">
        <title>Mycena genomes resolve the evolution of fungal bioluminescence.</title>
        <authorList>
            <person name="Tsai I.J."/>
        </authorList>
    </citation>
    <scope>NUCLEOTIDE SEQUENCE</scope>
    <source>
        <strain evidence="2">160909Yilan</strain>
    </source>
</reference>
<name>A0A8H6YXS6_9AGAR</name>